<dbReference type="EMBL" id="CACTIH010010814">
    <property type="protein sequence ID" value="CAA3033602.1"/>
    <property type="molecule type" value="Genomic_DNA"/>
</dbReference>
<protein>
    <submittedName>
        <fullName evidence="2">Uncharacterized protein</fullName>
    </submittedName>
</protein>
<feature type="compositionally biased region" description="Polar residues" evidence="1">
    <location>
        <begin position="83"/>
        <end position="93"/>
    </location>
</feature>
<keyword evidence="3" id="KW-1185">Reference proteome</keyword>
<evidence type="ECO:0000313" key="3">
    <source>
        <dbReference type="Proteomes" id="UP000594638"/>
    </source>
</evidence>
<proteinExistence type="predicted"/>
<name>A0A8S0VIJ4_OLEEU</name>
<organism evidence="2 3">
    <name type="scientific">Olea europaea subsp. europaea</name>
    <dbReference type="NCBI Taxonomy" id="158383"/>
    <lineage>
        <taxon>Eukaryota</taxon>
        <taxon>Viridiplantae</taxon>
        <taxon>Streptophyta</taxon>
        <taxon>Embryophyta</taxon>
        <taxon>Tracheophyta</taxon>
        <taxon>Spermatophyta</taxon>
        <taxon>Magnoliopsida</taxon>
        <taxon>eudicotyledons</taxon>
        <taxon>Gunneridae</taxon>
        <taxon>Pentapetalae</taxon>
        <taxon>asterids</taxon>
        <taxon>lamiids</taxon>
        <taxon>Lamiales</taxon>
        <taxon>Oleaceae</taxon>
        <taxon>Oleeae</taxon>
        <taxon>Olea</taxon>
    </lineage>
</organism>
<gene>
    <name evidence="2" type="ORF">OLEA9_A057558</name>
</gene>
<feature type="region of interest" description="Disordered" evidence="1">
    <location>
        <begin position="83"/>
        <end position="111"/>
    </location>
</feature>
<dbReference type="Proteomes" id="UP000594638">
    <property type="component" value="Unassembled WGS sequence"/>
</dbReference>
<comment type="caution">
    <text evidence="2">The sequence shown here is derived from an EMBL/GenBank/DDBJ whole genome shotgun (WGS) entry which is preliminary data.</text>
</comment>
<evidence type="ECO:0000256" key="1">
    <source>
        <dbReference type="SAM" id="MobiDB-lite"/>
    </source>
</evidence>
<dbReference type="AlphaFoldDB" id="A0A8S0VIJ4"/>
<accession>A0A8S0VIJ4</accession>
<evidence type="ECO:0000313" key="2">
    <source>
        <dbReference type="EMBL" id="CAA3033602.1"/>
    </source>
</evidence>
<reference evidence="2 3" key="1">
    <citation type="submission" date="2019-12" db="EMBL/GenBank/DDBJ databases">
        <authorList>
            <person name="Alioto T."/>
            <person name="Alioto T."/>
            <person name="Gomez Garrido J."/>
        </authorList>
    </citation>
    <scope>NUCLEOTIDE SEQUENCE [LARGE SCALE GENOMIC DNA]</scope>
</reference>
<sequence length="199" mass="21925">MYHPTASQYTTESARITLQNKQPENLQTLGTTFSGKPLDRGALLIESPHLDDSNHAINSSQTTTQKPELIPKHIPVVNAKQQGLNFTDSSSVRPTHGRGSHGLDSSSNGTPFPTVGHSQFHPELNEFVGKTRALCEKFGTNEFDESTLLQLFNSRNKTSIDVEKTMGHQLIEPINTSISGSSVVKVYVIQFLIFLKALH</sequence>
<dbReference type="Gramene" id="OE9A057558T1">
    <property type="protein sequence ID" value="OE9A057558C1"/>
    <property type="gene ID" value="OE9A057558"/>
</dbReference>